<name>A0A518E0B1_9BACT</name>
<evidence type="ECO:0000313" key="1">
    <source>
        <dbReference type="EMBL" id="QDU97536.1"/>
    </source>
</evidence>
<dbReference type="RefSeq" id="WP_145056304.1">
    <property type="nucleotide sequence ID" value="NZ_CP036433.1"/>
</dbReference>
<dbReference type="EMBL" id="CP036433">
    <property type="protein sequence ID" value="QDU97536.1"/>
    <property type="molecule type" value="Genomic_DNA"/>
</dbReference>
<proteinExistence type="predicted"/>
<dbReference type="KEGG" id="lcre:Pla8534_53840"/>
<sequence>MQLVLEAIVDRLIEKVDEWTLSTCFFSDAPGVGPAPPGDLFCTVSPGESVFSDLFAGGGIETLHERGSVVVSVFSRLQLDGDGRAQARWFDARRGLLSRYKPRVLKALLVDWEPQSAGQRLLRDPLYPVASSAPERMTDGDVSFVRLSLTFGMSFDWTL</sequence>
<reference evidence="1 2" key="1">
    <citation type="submission" date="2019-02" db="EMBL/GenBank/DDBJ databases">
        <title>Deep-cultivation of Planctomycetes and their phenomic and genomic characterization uncovers novel biology.</title>
        <authorList>
            <person name="Wiegand S."/>
            <person name="Jogler M."/>
            <person name="Boedeker C."/>
            <person name="Pinto D."/>
            <person name="Vollmers J."/>
            <person name="Rivas-Marin E."/>
            <person name="Kohn T."/>
            <person name="Peeters S.H."/>
            <person name="Heuer A."/>
            <person name="Rast P."/>
            <person name="Oberbeckmann S."/>
            <person name="Bunk B."/>
            <person name="Jeske O."/>
            <person name="Meyerdierks A."/>
            <person name="Storesund J.E."/>
            <person name="Kallscheuer N."/>
            <person name="Luecker S."/>
            <person name="Lage O.M."/>
            <person name="Pohl T."/>
            <person name="Merkel B.J."/>
            <person name="Hornburger P."/>
            <person name="Mueller R.-W."/>
            <person name="Bruemmer F."/>
            <person name="Labrenz M."/>
            <person name="Spormann A.M."/>
            <person name="Op den Camp H."/>
            <person name="Overmann J."/>
            <person name="Amann R."/>
            <person name="Jetten M.S.M."/>
            <person name="Mascher T."/>
            <person name="Medema M.H."/>
            <person name="Devos D.P."/>
            <person name="Kaster A.-K."/>
            <person name="Ovreas L."/>
            <person name="Rohde M."/>
            <person name="Galperin M.Y."/>
            <person name="Jogler C."/>
        </authorList>
    </citation>
    <scope>NUCLEOTIDE SEQUENCE [LARGE SCALE GENOMIC DNA]</scope>
    <source>
        <strain evidence="1 2">Pla85_3_4</strain>
    </source>
</reference>
<protein>
    <submittedName>
        <fullName evidence="1">Uncharacterized protein</fullName>
    </submittedName>
</protein>
<keyword evidence="2" id="KW-1185">Reference proteome</keyword>
<organism evidence="1 2">
    <name type="scientific">Lignipirellula cremea</name>
    <dbReference type="NCBI Taxonomy" id="2528010"/>
    <lineage>
        <taxon>Bacteria</taxon>
        <taxon>Pseudomonadati</taxon>
        <taxon>Planctomycetota</taxon>
        <taxon>Planctomycetia</taxon>
        <taxon>Pirellulales</taxon>
        <taxon>Pirellulaceae</taxon>
        <taxon>Lignipirellula</taxon>
    </lineage>
</organism>
<dbReference type="AlphaFoldDB" id="A0A518E0B1"/>
<evidence type="ECO:0000313" key="2">
    <source>
        <dbReference type="Proteomes" id="UP000317648"/>
    </source>
</evidence>
<dbReference type="Proteomes" id="UP000317648">
    <property type="component" value="Chromosome"/>
</dbReference>
<gene>
    <name evidence="1" type="ORF">Pla8534_53840</name>
</gene>
<accession>A0A518E0B1</accession>